<comment type="caution">
    <text evidence="1">The sequence shown here is derived from an EMBL/GenBank/DDBJ whole genome shotgun (WGS) entry which is preliminary data.</text>
</comment>
<gene>
    <name evidence="1" type="ORF">VSR83_39595</name>
</gene>
<dbReference type="EMBL" id="JAYMRU010000054">
    <property type="protein sequence ID" value="MEM5406034.1"/>
    <property type="molecule type" value="Genomic_DNA"/>
</dbReference>
<accession>A0ACC6RXA6</accession>
<keyword evidence="2" id="KW-1185">Reference proteome</keyword>
<organism evidence="1 2">
    <name type="scientific">Paraburkholderia unamae</name>
    <dbReference type="NCBI Taxonomy" id="219649"/>
    <lineage>
        <taxon>Bacteria</taxon>
        <taxon>Pseudomonadati</taxon>
        <taxon>Pseudomonadota</taxon>
        <taxon>Betaproteobacteria</taxon>
        <taxon>Burkholderiales</taxon>
        <taxon>Burkholderiaceae</taxon>
        <taxon>Paraburkholderia</taxon>
    </lineage>
</organism>
<dbReference type="Proteomes" id="UP001392318">
    <property type="component" value="Unassembled WGS sequence"/>
</dbReference>
<sequence length="225" mass="25623">MHRLPRQARGSRTPVAALRLRLRQRPPDYERDDIWPDYPAPALLPEGDGARAVLGIYGFWPKFLQPERRSEAGKKLQPFSTHNSRAEEASVKRLYAPAWRGGHRCLLPASYVVEPEWSTGKNVWHRCGLTGWEPFAVAGLWKRYETPQGPVTGLTMLTGNADSHAVMRHMHRPNEEKRSVIILREQAWDEWLHTTNVEAARSLLQLLPADEMQAEPVPGTTRSLI</sequence>
<name>A0ACC6RXA6_9BURK</name>
<evidence type="ECO:0000313" key="2">
    <source>
        <dbReference type="Proteomes" id="UP001392318"/>
    </source>
</evidence>
<proteinExistence type="predicted"/>
<reference evidence="1" key="1">
    <citation type="submission" date="2024-01" db="EMBL/GenBank/DDBJ databases">
        <title>The diversity of rhizobia nodulating Mimosa spp. in eleven states of Brazil covering several biomes is determined by host plant, location, and edaphic factors.</title>
        <authorList>
            <person name="Rouws L."/>
            <person name="Barauna A."/>
            <person name="Beukes C."/>
            <person name="De Faria S.M."/>
            <person name="Gross E."/>
            <person name="Dos Reis Junior F.B."/>
            <person name="Simon M."/>
            <person name="Maluk M."/>
            <person name="Odee D.W."/>
            <person name="Kenicer G."/>
            <person name="Young J.P.W."/>
            <person name="Reis V.M."/>
            <person name="Zilli J."/>
            <person name="James E.K."/>
        </authorList>
    </citation>
    <scope>NUCLEOTIDE SEQUENCE</scope>
    <source>
        <strain evidence="1">JPY452</strain>
    </source>
</reference>
<evidence type="ECO:0000313" key="1">
    <source>
        <dbReference type="EMBL" id="MEM5406034.1"/>
    </source>
</evidence>
<protein>
    <submittedName>
        <fullName evidence="1">SOS response-associated peptidase family protein</fullName>
    </submittedName>
</protein>